<feature type="compositionally biased region" description="Basic and acidic residues" evidence="1">
    <location>
        <begin position="172"/>
        <end position="189"/>
    </location>
</feature>
<dbReference type="PANTHER" id="PTHR46298:SF1">
    <property type="entry name" value="ANDROGLOBIN"/>
    <property type="match status" value="1"/>
</dbReference>
<evidence type="ECO:0000256" key="1">
    <source>
        <dbReference type="SAM" id="MobiDB-lite"/>
    </source>
</evidence>
<proteinExistence type="predicted"/>
<evidence type="ECO:0008006" key="4">
    <source>
        <dbReference type="Google" id="ProtNLM"/>
    </source>
</evidence>
<evidence type="ECO:0000313" key="2">
    <source>
        <dbReference type="EMBL" id="KAJ8797279.1"/>
    </source>
</evidence>
<feature type="region of interest" description="Disordered" evidence="1">
    <location>
        <begin position="163"/>
        <end position="196"/>
    </location>
</feature>
<feature type="compositionally biased region" description="Polar residues" evidence="1">
    <location>
        <begin position="1"/>
        <end position="10"/>
    </location>
</feature>
<reference evidence="2 3" key="1">
    <citation type="submission" date="2022-11" db="EMBL/GenBank/DDBJ databases">
        <title>Whole genome sequence of Eschrichtius robustus ER-17-0199.</title>
        <authorList>
            <person name="Bruniche-Olsen A."/>
            <person name="Black A.N."/>
            <person name="Fields C.J."/>
            <person name="Walden K."/>
            <person name="Dewoody J.A."/>
        </authorList>
    </citation>
    <scope>NUCLEOTIDE SEQUENCE [LARGE SCALE GENOMIC DNA]</scope>
    <source>
        <strain evidence="2">ER-17-0199</strain>
        <tissue evidence="2">Blubber</tissue>
    </source>
</reference>
<sequence length="196" mass="23242">MLWKKWQTNKGFKDLAKSTSSESGRSSPAVKEEREQSMWKENIRPHSRSPTILEMSPQLIRKKLECVDLSQYVRKTNTDPLLQTDELNQQQAMQKAEEVHQFRQYRTRLLSIRGIEQEERLKVKDQVLEMYGEMRDSLDEARQKIFNIREEYRNKLLEAERQRLESQAAEEAAIRLEPEKKVPAPDTQKKQKGKKK</sequence>
<gene>
    <name evidence="2" type="ORF">J1605_017507</name>
</gene>
<dbReference type="Proteomes" id="UP001159641">
    <property type="component" value="Unassembled WGS sequence"/>
</dbReference>
<evidence type="ECO:0000313" key="3">
    <source>
        <dbReference type="Proteomes" id="UP001159641"/>
    </source>
</evidence>
<feature type="region of interest" description="Disordered" evidence="1">
    <location>
        <begin position="1"/>
        <end position="44"/>
    </location>
</feature>
<name>A0AB34I122_ESCRO</name>
<keyword evidence="3" id="KW-1185">Reference proteome</keyword>
<dbReference type="PANTHER" id="PTHR46298">
    <property type="entry name" value="ANDROGLOBIN"/>
    <property type="match status" value="1"/>
</dbReference>
<organism evidence="2 3">
    <name type="scientific">Eschrichtius robustus</name>
    <name type="common">California gray whale</name>
    <name type="synonym">Eschrichtius gibbosus</name>
    <dbReference type="NCBI Taxonomy" id="9764"/>
    <lineage>
        <taxon>Eukaryota</taxon>
        <taxon>Metazoa</taxon>
        <taxon>Chordata</taxon>
        <taxon>Craniata</taxon>
        <taxon>Vertebrata</taxon>
        <taxon>Euteleostomi</taxon>
        <taxon>Mammalia</taxon>
        <taxon>Eutheria</taxon>
        <taxon>Laurasiatheria</taxon>
        <taxon>Artiodactyla</taxon>
        <taxon>Whippomorpha</taxon>
        <taxon>Cetacea</taxon>
        <taxon>Mysticeti</taxon>
        <taxon>Eschrichtiidae</taxon>
        <taxon>Eschrichtius</taxon>
    </lineage>
</organism>
<feature type="compositionally biased region" description="Polar residues" evidence="1">
    <location>
        <begin position="17"/>
        <end position="26"/>
    </location>
</feature>
<comment type="caution">
    <text evidence="2">The sequence shown here is derived from an EMBL/GenBank/DDBJ whole genome shotgun (WGS) entry which is preliminary data.</text>
</comment>
<dbReference type="AlphaFoldDB" id="A0AB34I122"/>
<dbReference type="EMBL" id="JAIQCJ010000254">
    <property type="protein sequence ID" value="KAJ8797279.1"/>
    <property type="molecule type" value="Genomic_DNA"/>
</dbReference>
<accession>A0AB34I122</accession>
<feature type="compositionally biased region" description="Basic and acidic residues" evidence="1">
    <location>
        <begin position="30"/>
        <end position="44"/>
    </location>
</feature>
<protein>
    <recommendedName>
        <fullName evidence="4">Androglobin</fullName>
    </recommendedName>
</protein>
<dbReference type="InterPro" id="IPR053033">
    <property type="entry name" value="Androglobin-like"/>
</dbReference>